<evidence type="ECO:0000256" key="8">
    <source>
        <dbReference type="ARBA" id="ARBA00023136"/>
    </source>
</evidence>
<feature type="transmembrane region" description="Helical" evidence="12">
    <location>
        <begin position="12"/>
        <end position="37"/>
    </location>
</feature>
<dbReference type="Pfam" id="PF02600">
    <property type="entry name" value="DsbB"/>
    <property type="match status" value="1"/>
</dbReference>
<evidence type="ECO:0000256" key="3">
    <source>
        <dbReference type="ARBA" id="ARBA00022448"/>
    </source>
</evidence>
<dbReference type="EMBL" id="CAFBMX010000002">
    <property type="protein sequence ID" value="CAB4917448.1"/>
    <property type="molecule type" value="Genomic_DNA"/>
</dbReference>
<dbReference type="SUPFAM" id="SSF158442">
    <property type="entry name" value="DsbB-like"/>
    <property type="match status" value="1"/>
</dbReference>
<keyword evidence="10" id="KW-0143">Chaperone</keyword>
<dbReference type="InterPro" id="IPR003752">
    <property type="entry name" value="DiS_bond_form_DsbB/BdbC"/>
</dbReference>
<comment type="similarity">
    <text evidence="2">Belongs to the DsbB family. BdbC subfamily.</text>
</comment>
<dbReference type="GO" id="GO:0015035">
    <property type="term" value="F:protein-disulfide reductase activity"/>
    <property type="evidence" value="ECO:0007669"/>
    <property type="project" value="InterPro"/>
</dbReference>
<keyword evidence="4 12" id="KW-0812">Transmembrane</keyword>
<keyword evidence="9" id="KW-1015">Disulfide bond</keyword>
<evidence type="ECO:0000256" key="10">
    <source>
        <dbReference type="ARBA" id="ARBA00023186"/>
    </source>
</evidence>
<evidence type="ECO:0000256" key="1">
    <source>
        <dbReference type="ARBA" id="ARBA00004141"/>
    </source>
</evidence>
<feature type="transmembrane region" description="Helical" evidence="12">
    <location>
        <begin position="112"/>
        <end position="132"/>
    </location>
</feature>
<evidence type="ECO:0000256" key="5">
    <source>
        <dbReference type="ARBA" id="ARBA00022982"/>
    </source>
</evidence>
<keyword evidence="8 12" id="KW-0472">Membrane</keyword>
<keyword evidence="11" id="KW-0676">Redox-active center</keyword>
<evidence type="ECO:0000256" key="12">
    <source>
        <dbReference type="SAM" id="Phobius"/>
    </source>
</evidence>
<feature type="transmembrane region" description="Helical" evidence="12">
    <location>
        <begin position="163"/>
        <end position="184"/>
    </location>
</feature>
<evidence type="ECO:0000256" key="6">
    <source>
        <dbReference type="ARBA" id="ARBA00022989"/>
    </source>
</evidence>
<dbReference type="PANTHER" id="PTHR43469">
    <property type="entry name" value="DISULFIDE FORMATION PROTEIN-RELATED"/>
    <property type="match status" value="1"/>
</dbReference>
<comment type="subcellular location">
    <subcellularLocation>
        <location evidence="1">Membrane</location>
        <topology evidence="1">Multi-pass membrane protein</topology>
    </subcellularLocation>
</comment>
<dbReference type="Gene3D" id="1.20.1550.10">
    <property type="entry name" value="DsbB-like"/>
    <property type="match status" value="1"/>
</dbReference>
<evidence type="ECO:0000256" key="4">
    <source>
        <dbReference type="ARBA" id="ARBA00022692"/>
    </source>
</evidence>
<evidence type="ECO:0000256" key="7">
    <source>
        <dbReference type="ARBA" id="ARBA00023002"/>
    </source>
</evidence>
<dbReference type="InterPro" id="IPR023380">
    <property type="entry name" value="DsbB-like_sf"/>
</dbReference>
<dbReference type="AlphaFoldDB" id="A0A6J7HE24"/>
<keyword evidence="7" id="KW-0560">Oxidoreductase</keyword>
<dbReference type="GO" id="GO:0016020">
    <property type="term" value="C:membrane"/>
    <property type="evidence" value="ECO:0007669"/>
    <property type="project" value="UniProtKB-SubCell"/>
</dbReference>
<sequence>MSKADATDIVATGLAVLAIFAQVLLALLLVLALLALVWPGARAVLRDVRDALAGKELWLAWAVAAFATLGSLFFSEISDFVPCRLCWFQRIAMYPLFVILLVAALRRSTREAFQYAIVFPIVGAGVSIYHLYIEANPDKESAGCRLSAPGGCAVKWIDEFGYITIPALALTAYAAIIALLVLGWSRRGDQA</sequence>
<accession>A0A6J7HE24</accession>
<organism evidence="13">
    <name type="scientific">freshwater metagenome</name>
    <dbReference type="NCBI Taxonomy" id="449393"/>
    <lineage>
        <taxon>unclassified sequences</taxon>
        <taxon>metagenomes</taxon>
        <taxon>ecological metagenomes</taxon>
    </lineage>
</organism>
<name>A0A6J7HE24_9ZZZZ</name>
<proteinExistence type="inferred from homology"/>
<keyword evidence="5" id="KW-0249">Electron transport</keyword>
<evidence type="ECO:0000313" key="13">
    <source>
        <dbReference type="EMBL" id="CAB4917448.1"/>
    </source>
</evidence>
<gene>
    <name evidence="13" type="ORF">UFOPK3674_00319</name>
</gene>
<dbReference type="InterPro" id="IPR012187">
    <property type="entry name" value="Disulphide_bond_form_BdbC"/>
</dbReference>
<feature type="transmembrane region" description="Helical" evidence="12">
    <location>
        <begin position="87"/>
        <end position="105"/>
    </location>
</feature>
<dbReference type="GO" id="GO:0006457">
    <property type="term" value="P:protein folding"/>
    <property type="evidence" value="ECO:0007669"/>
    <property type="project" value="InterPro"/>
</dbReference>
<keyword evidence="3" id="KW-0813">Transport</keyword>
<feature type="transmembrane region" description="Helical" evidence="12">
    <location>
        <begin position="57"/>
        <end position="75"/>
    </location>
</feature>
<reference evidence="13" key="1">
    <citation type="submission" date="2020-05" db="EMBL/GenBank/DDBJ databases">
        <authorList>
            <person name="Chiriac C."/>
            <person name="Salcher M."/>
            <person name="Ghai R."/>
            <person name="Kavagutti S V."/>
        </authorList>
    </citation>
    <scope>NUCLEOTIDE SEQUENCE</scope>
</reference>
<protein>
    <submittedName>
        <fullName evidence="13">Unannotated protein</fullName>
    </submittedName>
</protein>
<evidence type="ECO:0000256" key="2">
    <source>
        <dbReference type="ARBA" id="ARBA00007602"/>
    </source>
</evidence>
<evidence type="ECO:0000256" key="9">
    <source>
        <dbReference type="ARBA" id="ARBA00023157"/>
    </source>
</evidence>
<evidence type="ECO:0000256" key="11">
    <source>
        <dbReference type="ARBA" id="ARBA00023284"/>
    </source>
</evidence>
<dbReference type="PANTHER" id="PTHR43469:SF1">
    <property type="entry name" value="SPBETA PROPHAGE-DERIVED DISULFIDE BOND FORMATION PROTEIN B"/>
    <property type="match status" value="1"/>
</dbReference>
<keyword evidence="6 12" id="KW-1133">Transmembrane helix</keyword>